<comment type="caution">
    <text evidence="2">The sequence shown here is derived from an EMBL/GenBank/DDBJ whole genome shotgun (WGS) entry which is preliminary data.</text>
</comment>
<evidence type="ECO:0000313" key="2">
    <source>
        <dbReference type="EMBL" id="MUG31305.1"/>
    </source>
</evidence>
<evidence type="ECO:0000256" key="1">
    <source>
        <dbReference type="SAM" id="SignalP"/>
    </source>
</evidence>
<accession>A0A844LXD1</accession>
<proteinExistence type="predicted"/>
<sequence length="259" mass="27818">MNIHKTNHKPNSLLKASLLFFGSLAAQQALAAPCPTIYKTTEVGLLKVNSTNTNPGAIYFCKQTDNFTPASFIFAPTQEQLVTGGSQVIKKGNTIQTFPLSNSVSLSGFTLNDLNLNQLTAAFPNSNGQYSSPSLFNFYSQVTSLSLCTTQITTIKTYLRSNANIFKTIGIVQSAVTDNSSPDSIAKINNAILTNPNGGTIKADISFMHVNNKTGQYFSDPNSNNVMCWLGVGAQIILKPDSALTRSGNYTVNVGVQTQ</sequence>
<feature type="chain" id="PRO_5032979200" evidence="1">
    <location>
        <begin position="32"/>
        <end position="259"/>
    </location>
</feature>
<name>A0A844LXD1_9GAMM</name>
<organism evidence="2 3">
    <name type="scientific">Psychrobacter sanguinis</name>
    <dbReference type="NCBI Taxonomy" id="861445"/>
    <lineage>
        <taxon>Bacteria</taxon>
        <taxon>Pseudomonadati</taxon>
        <taxon>Pseudomonadota</taxon>
        <taxon>Gammaproteobacteria</taxon>
        <taxon>Moraxellales</taxon>
        <taxon>Moraxellaceae</taxon>
        <taxon>Psychrobacter</taxon>
    </lineage>
</organism>
<dbReference type="Proteomes" id="UP000442109">
    <property type="component" value="Unassembled WGS sequence"/>
</dbReference>
<protein>
    <submittedName>
        <fullName evidence="2">Uncharacterized protein</fullName>
    </submittedName>
</protein>
<dbReference type="RefSeq" id="WP_155586566.1">
    <property type="nucleotide sequence ID" value="NZ_WFKQ01000001.1"/>
</dbReference>
<dbReference type="EMBL" id="WFKQ01000001">
    <property type="protein sequence ID" value="MUG31305.1"/>
    <property type="molecule type" value="Genomic_DNA"/>
</dbReference>
<keyword evidence="3" id="KW-1185">Reference proteome</keyword>
<dbReference type="AlphaFoldDB" id="A0A844LXD1"/>
<reference evidence="2 3" key="1">
    <citation type="journal article" date="2019" name="PLoS ONE">
        <title>Pup mortality in New Zealand sea lions (Phocarctos hookeri) at Enderby Island, Auckland Islands, 2013-18.</title>
        <authorList>
            <person name="Michael S.A."/>
            <person name="Hayman D.T.S."/>
            <person name="Gray R."/>
            <person name="Zhang J."/>
            <person name="Rogers L."/>
            <person name="Roe W.D."/>
        </authorList>
    </citation>
    <scope>NUCLEOTIDE SEQUENCE [LARGE SCALE GENOMIC DNA]</scope>
    <source>
        <strain evidence="2 3">SM868</strain>
    </source>
</reference>
<gene>
    <name evidence="2" type="ORF">GB996_00670</name>
</gene>
<keyword evidence="1" id="KW-0732">Signal</keyword>
<feature type="signal peptide" evidence="1">
    <location>
        <begin position="1"/>
        <end position="31"/>
    </location>
</feature>
<evidence type="ECO:0000313" key="3">
    <source>
        <dbReference type="Proteomes" id="UP000442109"/>
    </source>
</evidence>